<evidence type="ECO:0000313" key="2">
    <source>
        <dbReference type="EMBL" id="BBD80568.1"/>
    </source>
</evidence>
<dbReference type="EMBL" id="AP018560">
    <property type="protein sequence ID" value="BBD80568.1"/>
    <property type="molecule type" value="Genomic_DNA"/>
</dbReference>
<name>A0A2Z6E7T1_9GAMM</name>
<dbReference type="AlphaFoldDB" id="A0A2Z6E7T1"/>
<dbReference type="RefSeq" id="WP_198410649.1">
    <property type="nucleotide sequence ID" value="NZ_AP018560.1"/>
</dbReference>
<reference evidence="3" key="2">
    <citation type="submission" date="2018-06" db="EMBL/GenBank/DDBJ databases">
        <title>Genome sequence of Rhodanobacteraceae bacterium strain Dysh456.</title>
        <authorList>
            <person name="Fukui M."/>
        </authorList>
    </citation>
    <scope>NUCLEOTIDE SEQUENCE [LARGE SCALE GENOMIC DNA]</scope>
    <source>
        <strain evidence="3">Dysh456</strain>
    </source>
</reference>
<keyword evidence="2" id="KW-0067">ATP-binding</keyword>
<dbReference type="GO" id="GO:0005524">
    <property type="term" value="F:ATP binding"/>
    <property type="evidence" value="ECO:0007669"/>
    <property type="project" value="UniProtKB-KW"/>
</dbReference>
<keyword evidence="2" id="KW-0547">Nucleotide-binding</keyword>
<reference evidence="3" key="1">
    <citation type="submission" date="2018-04" db="EMBL/GenBank/DDBJ databases">
        <authorList>
            <person name="Watanabe M."/>
            <person name="Kojima H."/>
        </authorList>
    </citation>
    <scope>NUCLEOTIDE SEQUENCE [LARGE SCALE GENOMIC DNA]</scope>
    <source>
        <strain evidence="3">Dysh456</strain>
    </source>
</reference>
<protein>
    <submittedName>
        <fullName evidence="2">Conserved ATP-binding protein YghS</fullName>
    </submittedName>
</protein>
<dbReference type="KEGG" id="rbd:ALSL_1921"/>
<dbReference type="InterPro" id="IPR027417">
    <property type="entry name" value="P-loop_NTPase"/>
</dbReference>
<gene>
    <name evidence="2" type="ORF">ALSL_1921</name>
</gene>
<keyword evidence="3" id="KW-1185">Reference proteome</keyword>
<sequence>MHASPRRPEPPPPWSSTCFRAGAHPFRRLLRKCRRGVLIVTDRYPQAEVPGFRFDGPQLAKTPGGNGLVRRLAASELRLYQWMAAHVPLLVIRLDIDEATAHARKPDHGLDELRDKIAVMRRLRYNGATIVDIDARRPYPEVLAQALAAIDGALASPQTGPASAVASAQRRADQTPPPDRI</sequence>
<dbReference type="Gene3D" id="3.40.50.300">
    <property type="entry name" value="P-loop containing nucleotide triphosphate hydrolases"/>
    <property type="match status" value="1"/>
</dbReference>
<dbReference type="Proteomes" id="UP000270530">
    <property type="component" value="Chromosome"/>
</dbReference>
<evidence type="ECO:0000256" key="1">
    <source>
        <dbReference type="SAM" id="MobiDB-lite"/>
    </source>
</evidence>
<feature type="region of interest" description="Disordered" evidence="1">
    <location>
        <begin position="157"/>
        <end position="181"/>
    </location>
</feature>
<accession>A0A2Z6E7T1</accession>
<evidence type="ECO:0000313" key="3">
    <source>
        <dbReference type="Proteomes" id="UP000270530"/>
    </source>
</evidence>
<organism evidence="2 3">
    <name type="scientific">Aerosticca soli</name>
    <dbReference type="NCBI Taxonomy" id="2010829"/>
    <lineage>
        <taxon>Bacteria</taxon>
        <taxon>Pseudomonadati</taxon>
        <taxon>Pseudomonadota</taxon>
        <taxon>Gammaproteobacteria</taxon>
        <taxon>Lysobacterales</taxon>
        <taxon>Rhodanobacteraceae</taxon>
        <taxon>Aerosticca</taxon>
    </lineage>
</organism>
<proteinExistence type="predicted"/>